<dbReference type="Gene3D" id="2.40.50.1020">
    <property type="entry name" value="LytTr DNA-binding domain"/>
    <property type="match status" value="1"/>
</dbReference>
<dbReference type="RefSeq" id="WP_182578826.1">
    <property type="nucleotide sequence ID" value="NZ_JACIVE010000059.1"/>
</dbReference>
<dbReference type="Proteomes" id="UP000534578">
    <property type="component" value="Unassembled WGS sequence"/>
</dbReference>
<evidence type="ECO:0000313" key="11">
    <source>
        <dbReference type="Proteomes" id="UP001199710"/>
    </source>
</evidence>
<evidence type="ECO:0000256" key="1">
    <source>
        <dbReference type="ARBA" id="ARBA00022490"/>
    </source>
</evidence>
<dbReference type="InterPro" id="IPR011006">
    <property type="entry name" value="CheY-like_superfamily"/>
</dbReference>
<dbReference type="AlphaFoldDB" id="A0A7W3UHZ7"/>
<evidence type="ECO:0000256" key="3">
    <source>
        <dbReference type="ARBA" id="ARBA00023159"/>
    </source>
</evidence>
<reference evidence="8 10" key="1">
    <citation type="submission" date="2020-07" db="EMBL/GenBank/DDBJ databases">
        <title>Description of Limosilactobacillus balticus sp. nov., Limosilactobacillus agrestis sp. nov., Limosilactobacillus albertensis sp. nov., Limosilactobacillus rudii sp. nov., Limosilactobacillus fastidiosus sp. nov., five novel Limosilactobacillus species isolated from the vertebrate gastrointestinal tract, and proposal of 6 subspecies of Limosilactobacillus reuteri adapted to the gastrointestinal tract of specific vertebrate hosts.</title>
        <authorList>
            <person name="Li F."/>
            <person name="Cheng C."/>
            <person name="Zheng J."/>
            <person name="Quevedo R.M."/>
            <person name="Li J."/>
            <person name="Roos S."/>
            <person name="Gaenzle M.G."/>
            <person name="Walter J."/>
        </authorList>
    </citation>
    <scope>NUCLEOTIDE SEQUENCE [LARGE SCALE GENOMIC DNA]</scope>
    <source>
        <strain evidence="8 10">BG-MG3-A</strain>
    </source>
</reference>
<evidence type="ECO:0000259" key="6">
    <source>
        <dbReference type="PROSITE" id="PS50110"/>
    </source>
</evidence>
<dbReference type="GO" id="GO:0003677">
    <property type="term" value="F:DNA binding"/>
    <property type="evidence" value="ECO:0007669"/>
    <property type="project" value="InterPro"/>
</dbReference>
<dbReference type="PANTHER" id="PTHR37299">
    <property type="entry name" value="TRANSCRIPTIONAL REGULATOR-RELATED"/>
    <property type="match status" value="1"/>
</dbReference>
<organism evidence="8 10">
    <name type="scientific">Limosilactobacillus agrestis</name>
    <dbReference type="NCBI Taxonomy" id="2759748"/>
    <lineage>
        <taxon>Bacteria</taxon>
        <taxon>Bacillati</taxon>
        <taxon>Bacillota</taxon>
        <taxon>Bacilli</taxon>
        <taxon>Lactobacillales</taxon>
        <taxon>Lactobacillaceae</taxon>
        <taxon>Limosilactobacillus</taxon>
    </lineage>
</organism>
<dbReference type="Proteomes" id="UP001199710">
    <property type="component" value="Unassembled WGS sequence"/>
</dbReference>
<evidence type="ECO:0000256" key="2">
    <source>
        <dbReference type="ARBA" id="ARBA00023012"/>
    </source>
</evidence>
<sequence length="258" mass="30896">MLKVIILENDDYQADYIENIVTQRRMINNTLQSYDMKVWLQTNDPQEVIKKVKNEDYFAILDIELDGDISGIDVAEQIRTKSEFAEIVFVTAYQEYLPYTVSRRIEPFDYISKGDKIESITDRLRMDIDEAYVRYQNYVNNNQHHQDKFIYEPIRGVKRQVDFEDLYYIEAIKNKSRRLRIVGKNIRIEYHGELGKISDERLLRINQSTLINPLSIQRFSKKERTIYFDDDETSVTVSYRKLKLLTDFFNDMKNNMVY</sequence>
<evidence type="ECO:0000256" key="5">
    <source>
        <dbReference type="PROSITE-ProRule" id="PRU00169"/>
    </source>
</evidence>
<keyword evidence="5" id="KW-0597">Phosphoprotein</keyword>
<accession>A0A7W3UHZ7</accession>
<proteinExistence type="predicted"/>
<evidence type="ECO:0000256" key="4">
    <source>
        <dbReference type="ARBA" id="ARBA00037164"/>
    </source>
</evidence>
<dbReference type="Gene3D" id="3.40.50.2300">
    <property type="match status" value="1"/>
</dbReference>
<keyword evidence="2" id="KW-0902">Two-component regulatory system</keyword>
<dbReference type="GO" id="GO:0000156">
    <property type="term" value="F:phosphorelay response regulator activity"/>
    <property type="evidence" value="ECO:0007669"/>
    <property type="project" value="InterPro"/>
</dbReference>
<dbReference type="PROSITE" id="PS50110">
    <property type="entry name" value="RESPONSE_REGULATORY"/>
    <property type="match status" value="1"/>
</dbReference>
<name>A0A7W3UHZ7_9LACO</name>
<keyword evidence="3" id="KW-0010">Activator</keyword>
<dbReference type="Pfam" id="PF04397">
    <property type="entry name" value="LytTR"/>
    <property type="match status" value="1"/>
</dbReference>
<keyword evidence="1" id="KW-0963">Cytoplasm</keyword>
<comment type="function">
    <text evidence="4">Required for high-level post-exponential phase expression of a series of secreted proteins.</text>
</comment>
<comment type="caution">
    <text evidence="8">The sequence shown here is derived from an EMBL/GenBank/DDBJ whole genome shotgun (WGS) entry which is preliminary data.</text>
</comment>
<dbReference type="SMART" id="SM00448">
    <property type="entry name" value="REC"/>
    <property type="match status" value="1"/>
</dbReference>
<dbReference type="PANTHER" id="PTHR37299:SF3">
    <property type="entry name" value="STAGE 0 SPORULATION PROTEIN A HOMOLOG"/>
    <property type="match status" value="1"/>
</dbReference>
<keyword evidence="11" id="KW-1185">Reference proteome</keyword>
<dbReference type="EMBL" id="JACIVE010000059">
    <property type="protein sequence ID" value="MBB1095966.1"/>
    <property type="molecule type" value="Genomic_DNA"/>
</dbReference>
<dbReference type="SUPFAM" id="SSF52172">
    <property type="entry name" value="CheY-like"/>
    <property type="match status" value="1"/>
</dbReference>
<reference evidence="9 11" key="2">
    <citation type="submission" date="2021-12" db="EMBL/GenBank/DDBJ databases">
        <title>A phylogenomic analysis of Limosilactobacillus reuteri reveals ancient and stable evolutionary relationships with rodents and birds and zoonotic transmission to humans.</title>
        <authorList>
            <person name="Li F."/>
            <person name="Li X."/>
            <person name="Cheng C."/>
            <person name="Tollenaar S."/>
            <person name="Zhang J.S."/>
            <person name="Simpson D."/>
            <person name="Tasseva G."/>
            <person name="Perez-Munoz M.E."/>
            <person name="Frese S."/>
            <person name="Gaenzle M.G."/>
            <person name="Walter J."/>
            <person name="Zheng J."/>
        </authorList>
    </citation>
    <scope>NUCLEOTIDE SEQUENCE [LARGE SCALE GENOMIC DNA]</scope>
    <source>
        <strain evidence="9 11">BG-MG3-B</strain>
    </source>
</reference>
<feature type="domain" description="Response regulatory" evidence="6">
    <location>
        <begin position="3"/>
        <end position="128"/>
    </location>
</feature>
<feature type="domain" description="HTH LytTR-type" evidence="7">
    <location>
        <begin position="161"/>
        <end position="251"/>
    </location>
</feature>
<gene>
    <name evidence="8" type="ORF">H5R92_07255</name>
    <name evidence="9" type="ORF">LTY36_09175</name>
</gene>
<protein>
    <submittedName>
        <fullName evidence="8">Response regulator transcription factor</fullName>
    </submittedName>
</protein>
<dbReference type="InterPro" id="IPR007492">
    <property type="entry name" value="LytTR_DNA-bd_dom"/>
</dbReference>
<dbReference type="PROSITE" id="PS50930">
    <property type="entry name" value="HTH_LYTTR"/>
    <property type="match status" value="1"/>
</dbReference>
<evidence type="ECO:0000313" key="8">
    <source>
        <dbReference type="EMBL" id="MBB1095966.1"/>
    </source>
</evidence>
<dbReference type="SMART" id="SM00850">
    <property type="entry name" value="LytTR"/>
    <property type="match status" value="1"/>
</dbReference>
<evidence type="ECO:0000259" key="7">
    <source>
        <dbReference type="PROSITE" id="PS50930"/>
    </source>
</evidence>
<dbReference type="InterPro" id="IPR046947">
    <property type="entry name" value="LytR-like"/>
</dbReference>
<evidence type="ECO:0000313" key="9">
    <source>
        <dbReference type="EMBL" id="MCD7131351.1"/>
    </source>
</evidence>
<dbReference type="Pfam" id="PF00072">
    <property type="entry name" value="Response_reg"/>
    <property type="match status" value="1"/>
</dbReference>
<dbReference type="EMBL" id="JAJPDE010000077">
    <property type="protein sequence ID" value="MCD7131351.1"/>
    <property type="molecule type" value="Genomic_DNA"/>
</dbReference>
<dbReference type="InterPro" id="IPR001789">
    <property type="entry name" value="Sig_transdc_resp-reg_receiver"/>
</dbReference>
<evidence type="ECO:0000313" key="10">
    <source>
        <dbReference type="Proteomes" id="UP000534578"/>
    </source>
</evidence>
<feature type="modified residue" description="4-aspartylphosphate" evidence="5">
    <location>
        <position position="62"/>
    </location>
</feature>